<protein>
    <submittedName>
        <fullName evidence="13">TonB-dependent receptor</fullName>
    </submittedName>
</protein>
<keyword evidence="3 8" id="KW-1134">Transmembrane beta strand</keyword>
<evidence type="ECO:0000256" key="3">
    <source>
        <dbReference type="ARBA" id="ARBA00022452"/>
    </source>
</evidence>
<evidence type="ECO:0000256" key="10">
    <source>
        <dbReference type="SAM" id="SignalP"/>
    </source>
</evidence>
<dbReference type="InterPro" id="IPR036942">
    <property type="entry name" value="Beta-barrel_TonB_sf"/>
</dbReference>
<dbReference type="InterPro" id="IPR000531">
    <property type="entry name" value="Beta-barrel_TonB"/>
</dbReference>
<reference evidence="13 14" key="1">
    <citation type="submission" date="2020-09" db="EMBL/GenBank/DDBJ databases">
        <title>Genome sequencing and assembly of Pontibacter sp.</title>
        <authorList>
            <person name="Chhetri G."/>
        </authorList>
    </citation>
    <scope>NUCLEOTIDE SEQUENCE [LARGE SCALE GENOMIC DNA]</scope>
    <source>
        <strain evidence="13 14">JH31</strain>
    </source>
</reference>
<evidence type="ECO:0000259" key="12">
    <source>
        <dbReference type="Pfam" id="PF07715"/>
    </source>
</evidence>
<dbReference type="InterPro" id="IPR008969">
    <property type="entry name" value="CarboxyPept-like_regulatory"/>
</dbReference>
<keyword evidence="6 8" id="KW-0472">Membrane</keyword>
<proteinExistence type="inferred from homology"/>
<keyword evidence="10" id="KW-0732">Signal</keyword>
<keyword evidence="5 9" id="KW-0798">TonB box</keyword>
<dbReference type="SUPFAM" id="SSF49464">
    <property type="entry name" value="Carboxypeptidase regulatory domain-like"/>
    <property type="match status" value="1"/>
</dbReference>
<dbReference type="RefSeq" id="WP_191183123.1">
    <property type="nucleotide sequence ID" value="NZ_JACXAJ010000002.1"/>
</dbReference>
<dbReference type="NCBIfam" id="TIGR04056">
    <property type="entry name" value="OMP_RagA_SusC"/>
    <property type="match status" value="1"/>
</dbReference>
<evidence type="ECO:0000256" key="9">
    <source>
        <dbReference type="RuleBase" id="RU003357"/>
    </source>
</evidence>
<feature type="chain" id="PRO_5046344219" evidence="10">
    <location>
        <begin position="22"/>
        <end position="1024"/>
    </location>
</feature>
<accession>A0ABR7XFC0</accession>
<evidence type="ECO:0000313" key="14">
    <source>
        <dbReference type="Proteomes" id="UP000625551"/>
    </source>
</evidence>
<name>A0ABR7XFC0_9BACT</name>
<dbReference type="SUPFAM" id="SSF56935">
    <property type="entry name" value="Porins"/>
    <property type="match status" value="1"/>
</dbReference>
<evidence type="ECO:0000259" key="11">
    <source>
        <dbReference type="Pfam" id="PF00593"/>
    </source>
</evidence>
<keyword evidence="2 8" id="KW-0813">Transport</keyword>
<sequence>MRKSVLLSFFLVLALVSSVWAQTQTVSGRVTAASDGSALPGVTVLERGTTNGATTGINGEYTISVKPNATLVFSFIGMTRQEIAVGGRTSINVQLATDEKQLSEVVVVGYGTQERREVTGATAKVTSETIKNLPVVGVDQALQGRAAGVQISQNSGTPGGGISVRVRGSSSISASNQPLYVVDGVPLTSGDYSQLGYGGQSVNAVSDLNPNDIESIDVLKDASAAAIYGSRAANGVVLITTKRGSAKKTQINFNAYTGTQSMWKKPDFLRADEYKEIMLEAYVNDGYFAPDATFEDFTDWYYGGLDFEPTDTDWIDAVTRNAGISNYEISLSGGDAKTRYYLSGSYFDQKGIVIGSRYERFSTRLNLDHQVNDKMTIGTSVQLSRSDNNRIVSDNTLYGPFANSLAASPIWPIYFDEATKQYTRPNYFYTNPVAEGTENDDLTQNLRAIGNAFARYTILPGLDVQVKGGIDALNVDERRYTPTNYPGSFATAVGGSGTNATATVTKLLLESTASYNKTFNDVHSISSVFGVSTEQDKRRSAFVTGVGFPGERFRYIASAARVNEGSNTLIESALLSYFGRVNYNFKDRYLLGLNFRADGSTRFGDENRFGYFPSISAGWRVIEEDFMSGLDFMSELKLRASYGITGNQSFGDFAYLALYSGSNYLDQPGIGLTQIPNPDLKWEETQQFNVGADFGFINNRVNLAVDYYIKKTNDLLFARPIPTQNGFGSYQSNIGSIENKGLELALNTVNIDNRDNGFNWTSDFNISFNRNKVLELYEGQDIFYGFGGNSLVLREGQPIGTFYGFKTNGVYSTTDEIPSTIQAQGTQAGDVKFVDVNGDGVITDDDLTIIGSAQPKFVGGFTNNFRFKGFDLNVFMQFSQGNDIANPASQYQQHLGNDFLDDNMLGLVRDRWQQEGDVTNVPRATVDDLNNNNRSNSDRFIYDGSYLRFKNVILGYTLPTSLTERMKMRSLRVYAQAQNLFTFTDYPGFDPEVNFAGTSNTTLGVDFYTFPQARTITFGVNVGF</sequence>
<dbReference type="EMBL" id="JACXAJ010000002">
    <property type="protein sequence ID" value="MBD1396989.1"/>
    <property type="molecule type" value="Genomic_DNA"/>
</dbReference>
<evidence type="ECO:0000256" key="1">
    <source>
        <dbReference type="ARBA" id="ARBA00004571"/>
    </source>
</evidence>
<evidence type="ECO:0000256" key="2">
    <source>
        <dbReference type="ARBA" id="ARBA00022448"/>
    </source>
</evidence>
<comment type="caution">
    <text evidence="13">The sequence shown here is derived from an EMBL/GenBank/DDBJ whole genome shotgun (WGS) entry which is preliminary data.</text>
</comment>
<keyword evidence="14" id="KW-1185">Reference proteome</keyword>
<feature type="domain" description="TonB-dependent receptor-like beta-barrel" evidence="11">
    <location>
        <begin position="385"/>
        <end position="980"/>
    </location>
</feature>
<dbReference type="Gene3D" id="2.40.170.20">
    <property type="entry name" value="TonB-dependent receptor, beta-barrel domain"/>
    <property type="match status" value="1"/>
</dbReference>
<keyword evidence="7 8" id="KW-0998">Cell outer membrane</keyword>
<keyword evidence="13" id="KW-0675">Receptor</keyword>
<evidence type="ECO:0000256" key="5">
    <source>
        <dbReference type="ARBA" id="ARBA00023077"/>
    </source>
</evidence>
<evidence type="ECO:0000256" key="8">
    <source>
        <dbReference type="PROSITE-ProRule" id="PRU01360"/>
    </source>
</evidence>
<dbReference type="InterPro" id="IPR037066">
    <property type="entry name" value="Plug_dom_sf"/>
</dbReference>
<dbReference type="Proteomes" id="UP000625551">
    <property type="component" value="Unassembled WGS sequence"/>
</dbReference>
<dbReference type="InterPro" id="IPR039426">
    <property type="entry name" value="TonB-dep_rcpt-like"/>
</dbReference>
<feature type="domain" description="TonB-dependent receptor plug" evidence="12">
    <location>
        <begin position="115"/>
        <end position="236"/>
    </location>
</feature>
<evidence type="ECO:0000256" key="6">
    <source>
        <dbReference type="ARBA" id="ARBA00023136"/>
    </source>
</evidence>
<keyword evidence="4 8" id="KW-0812">Transmembrane</keyword>
<dbReference type="InterPro" id="IPR023996">
    <property type="entry name" value="TonB-dep_OMP_SusC/RagA"/>
</dbReference>
<evidence type="ECO:0000256" key="7">
    <source>
        <dbReference type="ARBA" id="ARBA00023237"/>
    </source>
</evidence>
<dbReference type="PROSITE" id="PS00018">
    <property type="entry name" value="EF_HAND_1"/>
    <property type="match status" value="1"/>
</dbReference>
<dbReference type="Gene3D" id="2.170.130.10">
    <property type="entry name" value="TonB-dependent receptor, plug domain"/>
    <property type="match status" value="1"/>
</dbReference>
<comment type="similarity">
    <text evidence="8 9">Belongs to the TonB-dependent receptor family.</text>
</comment>
<dbReference type="PROSITE" id="PS52016">
    <property type="entry name" value="TONB_DEPENDENT_REC_3"/>
    <property type="match status" value="1"/>
</dbReference>
<dbReference type="Pfam" id="PF00593">
    <property type="entry name" value="TonB_dep_Rec_b-barrel"/>
    <property type="match status" value="1"/>
</dbReference>
<evidence type="ECO:0000256" key="4">
    <source>
        <dbReference type="ARBA" id="ARBA00022692"/>
    </source>
</evidence>
<dbReference type="InterPro" id="IPR012910">
    <property type="entry name" value="Plug_dom"/>
</dbReference>
<gene>
    <name evidence="13" type="ORF">H9Q13_07415</name>
</gene>
<organism evidence="13 14">
    <name type="scientific">Pontibacter aquaedesilientis</name>
    <dbReference type="NCBI Taxonomy" id="2766980"/>
    <lineage>
        <taxon>Bacteria</taxon>
        <taxon>Pseudomonadati</taxon>
        <taxon>Bacteroidota</taxon>
        <taxon>Cytophagia</taxon>
        <taxon>Cytophagales</taxon>
        <taxon>Hymenobacteraceae</taxon>
        <taxon>Pontibacter</taxon>
    </lineage>
</organism>
<dbReference type="Gene3D" id="2.60.40.1120">
    <property type="entry name" value="Carboxypeptidase-like, regulatory domain"/>
    <property type="match status" value="1"/>
</dbReference>
<comment type="subcellular location">
    <subcellularLocation>
        <location evidence="1 8">Cell outer membrane</location>
        <topology evidence="1 8">Multi-pass membrane protein</topology>
    </subcellularLocation>
</comment>
<dbReference type="NCBIfam" id="TIGR04057">
    <property type="entry name" value="SusC_RagA_signa"/>
    <property type="match status" value="1"/>
</dbReference>
<feature type="signal peptide" evidence="10">
    <location>
        <begin position="1"/>
        <end position="21"/>
    </location>
</feature>
<dbReference type="Pfam" id="PF13715">
    <property type="entry name" value="CarbopepD_reg_2"/>
    <property type="match status" value="1"/>
</dbReference>
<dbReference type="InterPro" id="IPR023997">
    <property type="entry name" value="TonB-dep_OMP_SusC/RagA_CS"/>
</dbReference>
<dbReference type="Pfam" id="PF07715">
    <property type="entry name" value="Plug"/>
    <property type="match status" value="1"/>
</dbReference>
<evidence type="ECO:0000313" key="13">
    <source>
        <dbReference type="EMBL" id="MBD1396989.1"/>
    </source>
</evidence>
<dbReference type="InterPro" id="IPR018247">
    <property type="entry name" value="EF_Hand_1_Ca_BS"/>
</dbReference>